<accession>A0A397ITD8</accession>
<comment type="caution">
    <text evidence="1">The sequence shown here is derived from an EMBL/GenBank/DDBJ whole genome shotgun (WGS) entry which is preliminary data.</text>
</comment>
<dbReference type="Proteomes" id="UP000266861">
    <property type="component" value="Unassembled WGS sequence"/>
</dbReference>
<evidence type="ECO:0000313" key="2">
    <source>
        <dbReference type="Proteomes" id="UP000266861"/>
    </source>
</evidence>
<keyword evidence="2" id="KW-1185">Reference proteome</keyword>
<name>A0A397ITD8_9GLOM</name>
<dbReference type="AlphaFoldDB" id="A0A397ITD8"/>
<protein>
    <submittedName>
        <fullName evidence="1">Uncharacterized protein</fullName>
    </submittedName>
</protein>
<organism evidence="1 2">
    <name type="scientific">Diversispora epigaea</name>
    <dbReference type="NCBI Taxonomy" id="1348612"/>
    <lineage>
        <taxon>Eukaryota</taxon>
        <taxon>Fungi</taxon>
        <taxon>Fungi incertae sedis</taxon>
        <taxon>Mucoromycota</taxon>
        <taxon>Glomeromycotina</taxon>
        <taxon>Glomeromycetes</taxon>
        <taxon>Diversisporales</taxon>
        <taxon>Diversisporaceae</taxon>
        <taxon>Diversispora</taxon>
    </lineage>
</organism>
<sequence>MPFDVYANYVRKAVEEYSGNISWHMVSSINMTLIGFTSLQEFALTFLLKRDGLQVEQKNYPYEFQEVKMICSSNIWNVNHNHVGTVGNILLCKKAEDGLHYYCKTGQSGTAEIIISQNDHGTRVSSKVNDFDKWTSGNNARYSNYFKILEWMTYNKIGKDGFDGPI</sequence>
<evidence type="ECO:0000313" key="1">
    <source>
        <dbReference type="EMBL" id="RHZ78237.1"/>
    </source>
</evidence>
<dbReference type="EMBL" id="PQFF01000156">
    <property type="protein sequence ID" value="RHZ78237.1"/>
    <property type="molecule type" value="Genomic_DNA"/>
</dbReference>
<gene>
    <name evidence="1" type="ORF">Glove_166g105</name>
</gene>
<reference evidence="1 2" key="1">
    <citation type="submission" date="2018-08" db="EMBL/GenBank/DDBJ databases">
        <title>Genome and evolution of the arbuscular mycorrhizal fungus Diversispora epigaea (formerly Glomus versiforme) and its bacterial endosymbionts.</title>
        <authorList>
            <person name="Sun X."/>
            <person name="Fei Z."/>
            <person name="Harrison M."/>
        </authorList>
    </citation>
    <scope>NUCLEOTIDE SEQUENCE [LARGE SCALE GENOMIC DNA]</scope>
    <source>
        <strain evidence="1 2">IT104</strain>
    </source>
</reference>
<proteinExistence type="predicted"/>